<evidence type="ECO:0000256" key="5">
    <source>
        <dbReference type="ARBA" id="ARBA00023136"/>
    </source>
</evidence>
<dbReference type="Proteomes" id="UP000315252">
    <property type="component" value="Unassembled WGS sequence"/>
</dbReference>
<sequence>MELIIILLGEFLLFPVITAIGALVNLLAGVVGLTFELTLFTASSSGKKKTQVPAPARPKRKFPFRIAARIAGASFIVVLALLVAVNMFLFEPTAHFIASKVQDKTKMEISFSSVSGNVFSGRLKLEQLQVQRENHAQLDFDISVQSASLDIDVFSLLSNPISIETLAVNGVKGAIWHKAEQRDASLDRPDEPGKSGIGPKDGNEVEENLPIRRLEAKKAFVINDLAINDVELDVHKNSSEPISLALNQIQSAPFRSNYAVFDTFFRSNIEGSLSGHEITISTEETDGGRKTRWKLDNLPVNLINSYVRKAPFSWFRSGTIDILVEDEWQRRENAEIEMDWNMLLKGVVVEAPEDASLLSKALAYPLANYINEREDDVDLRFSFVMNEKQFENTLSLDAAGLWDAALDALSKKIADLAGRKKEEIKQGVEGGIQGFKDFLDKKRNKE</sequence>
<dbReference type="PANTHER" id="PTHR31068">
    <property type="entry name" value="MITOCHONDRIAL DISTRIBUTION AND MORPHOLOGY PROTEIN 31"/>
    <property type="match status" value="1"/>
</dbReference>
<dbReference type="RefSeq" id="WP_142897183.1">
    <property type="nucleotide sequence ID" value="NZ_ML660056.1"/>
</dbReference>
<evidence type="ECO:0008006" key="10">
    <source>
        <dbReference type="Google" id="ProtNLM"/>
    </source>
</evidence>
<comment type="subcellular location">
    <subcellularLocation>
        <location evidence="1">Membrane</location>
    </subcellularLocation>
</comment>
<dbReference type="OrthoDB" id="7733982at2"/>
<evidence type="ECO:0000313" key="8">
    <source>
        <dbReference type="EMBL" id="TQV78960.1"/>
    </source>
</evidence>
<keyword evidence="4 7" id="KW-1133">Transmembrane helix</keyword>
<dbReference type="EMBL" id="VHSH01000005">
    <property type="protein sequence ID" value="TQV78960.1"/>
    <property type="molecule type" value="Genomic_DNA"/>
</dbReference>
<evidence type="ECO:0000256" key="3">
    <source>
        <dbReference type="ARBA" id="ARBA00022946"/>
    </source>
</evidence>
<dbReference type="GO" id="GO:0016020">
    <property type="term" value="C:membrane"/>
    <property type="evidence" value="ECO:0007669"/>
    <property type="project" value="UniProtKB-SubCell"/>
</dbReference>
<reference evidence="8 9" key="1">
    <citation type="submission" date="2019-06" db="EMBL/GenBank/DDBJ databases">
        <title>Whole genome sequence for Rhodospirillaceae sp. R148.</title>
        <authorList>
            <person name="Wang G."/>
        </authorList>
    </citation>
    <scope>NUCLEOTIDE SEQUENCE [LARGE SCALE GENOMIC DNA]</scope>
    <source>
        <strain evidence="8 9">R148</strain>
    </source>
</reference>
<proteinExistence type="predicted"/>
<evidence type="ECO:0000256" key="6">
    <source>
        <dbReference type="SAM" id="MobiDB-lite"/>
    </source>
</evidence>
<keyword evidence="5 7" id="KW-0472">Membrane</keyword>
<organism evidence="8 9">
    <name type="scientific">Denitrobaculum tricleocarpae</name>
    <dbReference type="NCBI Taxonomy" id="2591009"/>
    <lineage>
        <taxon>Bacteria</taxon>
        <taxon>Pseudomonadati</taxon>
        <taxon>Pseudomonadota</taxon>
        <taxon>Alphaproteobacteria</taxon>
        <taxon>Rhodospirillales</taxon>
        <taxon>Rhodospirillaceae</taxon>
        <taxon>Denitrobaculum</taxon>
    </lineage>
</organism>
<keyword evidence="9" id="KW-1185">Reference proteome</keyword>
<feature type="compositionally biased region" description="Basic and acidic residues" evidence="6">
    <location>
        <begin position="181"/>
        <end position="193"/>
    </location>
</feature>
<gene>
    <name evidence="8" type="ORF">FKG95_14835</name>
</gene>
<evidence type="ECO:0000256" key="4">
    <source>
        <dbReference type="ARBA" id="ARBA00022989"/>
    </source>
</evidence>
<dbReference type="AlphaFoldDB" id="A0A545TP11"/>
<protein>
    <recommendedName>
        <fullName evidence="10">DUF748 domain-containing protein</fullName>
    </recommendedName>
</protein>
<name>A0A545TP11_9PROT</name>
<comment type="caution">
    <text evidence="8">The sequence shown here is derived from an EMBL/GenBank/DDBJ whole genome shotgun (WGS) entry which is preliminary data.</text>
</comment>
<dbReference type="InterPro" id="IPR012571">
    <property type="entry name" value="Mdm31/Mdm32"/>
</dbReference>
<evidence type="ECO:0000256" key="2">
    <source>
        <dbReference type="ARBA" id="ARBA00022692"/>
    </source>
</evidence>
<keyword evidence="2 7" id="KW-0812">Transmembrane</keyword>
<feature type="region of interest" description="Disordered" evidence="6">
    <location>
        <begin position="181"/>
        <end position="206"/>
    </location>
</feature>
<evidence type="ECO:0000256" key="1">
    <source>
        <dbReference type="ARBA" id="ARBA00004370"/>
    </source>
</evidence>
<dbReference type="Pfam" id="PF08118">
    <property type="entry name" value="MDM31_MDM32"/>
    <property type="match status" value="1"/>
</dbReference>
<accession>A0A545TP11</accession>
<evidence type="ECO:0000256" key="7">
    <source>
        <dbReference type="SAM" id="Phobius"/>
    </source>
</evidence>
<feature type="transmembrane region" description="Helical" evidence="7">
    <location>
        <begin position="12"/>
        <end position="39"/>
    </location>
</feature>
<feature type="transmembrane region" description="Helical" evidence="7">
    <location>
        <begin position="66"/>
        <end position="90"/>
    </location>
</feature>
<keyword evidence="3" id="KW-0809">Transit peptide</keyword>
<dbReference type="PANTHER" id="PTHR31068:SF0">
    <property type="entry name" value="MITOCHONDRIAL DISTRIBUTION AND MORPHOLOGY PROTEIN 31"/>
    <property type="match status" value="1"/>
</dbReference>
<evidence type="ECO:0000313" key="9">
    <source>
        <dbReference type="Proteomes" id="UP000315252"/>
    </source>
</evidence>
<dbReference type="GO" id="GO:0007005">
    <property type="term" value="P:mitochondrion organization"/>
    <property type="evidence" value="ECO:0007669"/>
    <property type="project" value="InterPro"/>
</dbReference>